<dbReference type="Proteomes" id="UP000091926">
    <property type="component" value="Chromosome"/>
</dbReference>
<dbReference type="GO" id="GO:0017057">
    <property type="term" value="F:6-phosphogluconolactonase activity"/>
    <property type="evidence" value="ECO:0007669"/>
    <property type="project" value="TreeGrafter"/>
</dbReference>
<comment type="similarity">
    <text evidence="1">Belongs to the cycloisomerase 2 family.</text>
</comment>
<dbReference type="SUPFAM" id="SSF51004">
    <property type="entry name" value="C-terminal (heme d1) domain of cytochrome cd1-nitrite reductase"/>
    <property type="match status" value="1"/>
</dbReference>
<proteinExistence type="inferred from homology"/>
<reference evidence="3 4" key="1">
    <citation type="submission" date="2016-06" db="EMBL/GenBank/DDBJ databases">
        <title>Complete genome sequences of Bordetella bronchialis and Bordetella flabilis.</title>
        <authorList>
            <person name="LiPuma J.J."/>
            <person name="Spilker T."/>
        </authorList>
    </citation>
    <scope>NUCLEOTIDE SEQUENCE [LARGE SCALE GENOMIC DNA]</scope>
    <source>
        <strain evidence="3 4">AU10664</strain>
    </source>
</reference>
<dbReference type="PANTHER" id="PTHR30344">
    <property type="entry name" value="6-PHOSPHOGLUCONOLACTONASE-RELATED"/>
    <property type="match status" value="1"/>
</dbReference>
<keyword evidence="4" id="KW-1185">Reference proteome</keyword>
<dbReference type="Pfam" id="PF10282">
    <property type="entry name" value="Lactonase"/>
    <property type="match status" value="1"/>
</dbReference>
<dbReference type="GO" id="GO:0005829">
    <property type="term" value="C:cytosol"/>
    <property type="evidence" value="ECO:0007669"/>
    <property type="project" value="TreeGrafter"/>
</dbReference>
<accession>A0A193GAJ0</accession>
<evidence type="ECO:0000256" key="2">
    <source>
        <dbReference type="ARBA" id="ARBA00022526"/>
    </source>
</evidence>
<dbReference type="InterPro" id="IPR015943">
    <property type="entry name" value="WD40/YVTN_repeat-like_dom_sf"/>
</dbReference>
<dbReference type="RefSeq" id="WP_066654827.1">
    <property type="nucleotide sequence ID" value="NZ_CBCSCL010000016.1"/>
</dbReference>
<dbReference type="KEGG" id="bfz:BAU07_05500"/>
<dbReference type="Gene3D" id="2.130.10.10">
    <property type="entry name" value="YVTN repeat-like/Quinoprotein amine dehydrogenase"/>
    <property type="match status" value="1"/>
</dbReference>
<dbReference type="InterPro" id="IPR019405">
    <property type="entry name" value="Lactonase_7-beta_prop"/>
</dbReference>
<dbReference type="AlphaFoldDB" id="A0A193GAJ0"/>
<dbReference type="EMBL" id="CP016172">
    <property type="protein sequence ID" value="ANN76648.1"/>
    <property type="molecule type" value="Genomic_DNA"/>
</dbReference>
<evidence type="ECO:0000313" key="3">
    <source>
        <dbReference type="EMBL" id="ANN76648.1"/>
    </source>
</evidence>
<dbReference type="InterPro" id="IPR011048">
    <property type="entry name" value="Haem_d1_sf"/>
</dbReference>
<dbReference type="InterPro" id="IPR050282">
    <property type="entry name" value="Cycloisomerase_2"/>
</dbReference>
<sequence>MSATPFAPSPDLPATVYVGSRTTRERNARGRGITAWHRDPVSGALQPVQEVDGLVNPSYLALGPAGRVLYTIHGDASDISAFRIDAHSGRLSFLNRQSTEGRNPVHLAVAPDGGHIVVSNHLSGSLAVLPLADDGALLPVSHTRILEGEPGPHRVEQPHAKPHFNHFDAQGRHVIVPDKGLDRIHVLHWNNGALAPATPAHVPTRECAGPRHVAFHPQAPCMYTVNELDSTVTAYRYDAGPGTLQPFQILTTLPDSYTGNNRAAAIAVDPRGRYVYASNRGHDSIACFAIAAATGHLRFVAAYPTQGRTPRFFTLDAAGHFLYACNEDSDTIVTFRVDAETGALAAHGTPARTGSPVCMVLRK</sequence>
<gene>
    <name evidence="3" type="ORF">BAU07_05500</name>
</gene>
<dbReference type="STRING" id="463014.BAU07_05500"/>
<keyword evidence="2" id="KW-0313">Glucose metabolism</keyword>
<dbReference type="GO" id="GO:0006006">
    <property type="term" value="P:glucose metabolic process"/>
    <property type="evidence" value="ECO:0007669"/>
    <property type="project" value="UniProtKB-KW"/>
</dbReference>
<keyword evidence="2" id="KW-0119">Carbohydrate metabolism</keyword>
<name>A0A193GAJ0_9BORD</name>
<evidence type="ECO:0000256" key="1">
    <source>
        <dbReference type="ARBA" id="ARBA00005564"/>
    </source>
</evidence>
<organism evidence="3 4">
    <name type="scientific">Bordetella flabilis</name>
    <dbReference type="NCBI Taxonomy" id="463014"/>
    <lineage>
        <taxon>Bacteria</taxon>
        <taxon>Pseudomonadati</taxon>
        <taxon>Pseudomonadota</taxon>
        <taxon>Betaproteobacteria</taxon>
        <taxon>Burkholderiales</taxon>
        <taxon>Alcaligenaceae</taxon>
        <taxon>Bordetella</taxon>
    </lineage>
</organism>
<protein>
    <submittedName>
        <fullName evidence="3">Hemagglutinin</fullName>
    </submittedName>
</protein>
<dbReference type="PANTHER" id="PTHR30344:SF1">
    <property type="entry name" value="6-PHOSPHOGLUCONOLACTONASE"/>
    <property type="match status" value="1"/>
</dbReference>
<evidence type="ECO:0000313" key="4">
    <source>
        <dbReference type="Proteomes" id="UP000091926"/>
    </source>
</evidence>
<dbReference type="OrthoDB" id="9790815at2"/>